<dbReference type="PANTHER" id="PTHR44809">
    <property type="match status" value="1"/>
</dbReference>
<dbReference type="InterPro" id="IPR022357">
    <property type="entry name" value="MIP_CS"/>
</dbReference>
<protein>
    <recommendedName>
        <fullName evidence="5">Flagellar protein FlbA</fullName>
    </recommendedName>
</protein>
<evidence type="ECO:0008006" key="5">
    <source>
        <dbReference type="Google" id="ProtNLM"/>
    </source>
</evidence>
<dbReference type="AlphaFoldDB" id="A0A2U9SDT4"/>
<dbReference type="InterPro" id="IPR011990">
    <property type="entry name" value="TPR-like_helical_dom_sf"/>
</dbReference>
<dbReference type="Gene3D" id="1.25.40.10">
    <property type="entry name" value="Tetratricopeptide repeat domain"/>
    <property type="match status" value="5"/>
</dbReference>
<dbReference type="KEGG" id="azm:DM194_23085"/>
<dbReference type="SMART" id="SM00028">
    <property type="entry name" value="TPR"/>
    <property type="match status" value="14"/>
</dbReference>
<organism evidence="3 4">
    <name type="scientific">Azospirillum ramasamyi</name>
    <dbReference type="NCBI Taxonomy" id="682998"/>
    <lineage>
        <taxon>Bacteria</taxon>
        <taxon>Pseudomonadati</taxon>
        <taxon>Pseudomonadota</taxon>
        <taxon>Alphaproteobacteria</taxon>
        <taxon>Rhodospirillales</taxon>
        <taxon>Azospirillaceae</taxon>
        <taxon>Azospirillum</taxon>
    </lineage>
</organism>
<keyword evidence="4" id="KW-1185">Reference proteome</keyword>
<dbReference type="RefSeq" id="WP_111069913.1">
    <property type="nucleotide sequence ID" value="NZ_CP029833.1"/>
</dbReference>
<feature type="repeat" description="TPR" evidence="1">
    <location>
        <begin position="145"/>
        <end position="178"/>
    </location>
</feature>
<keyword evidence="1" id="KW-0802">TPR repeat</keyword>
<dbReference type="SUPFAM" id="SSF53756">
    <property type="entry name" value="UDP-Glycosyltransferase/glycogen phosphorylase"/>
    <property type="match status" value="2"/>
</dbReference>
<feature type="repeat" description="TPR" evidence="1">
    <location>
        <begin position="111"/>
        <end position="144"/>
    </location>
</feature>
<dbReference type="InterPro" id="IPR052943">
    <property type="entry name" value="TMTC_O-mannosyl-trnsfr"/>
</dbReference>
<dbReference type="Pfam" id="PF13414">
    <property type="entry name" value="TPR_11"/>
    <property type="match status" value="1"/>
</dbReference>
<dbReference type="PROSITE" id="PS00221">
    <property type="entry name" value="MIP"/>
    <property type="match status" value="1"/>
</dbReference>
<proteinExistence type="predicted"/>
<dbReference type="Pfam" id="PF13432">
    <property type="entry name" value="TPR_16"/>
    <property type="match status" value="5"/>
</dbReference>
<evidence type="ECO:0000313" key="4">
    <source>
        <dbReference type="Proteomes" id="UP000249605"/>
    </source>
</evidence>
<dbReference type="InterPro" id="IPR019734">
    <property type="entry name" value="TPR_rpt"/>
</dbReference>
<sequence length="1258" mass="132898">MPSSSAAKLAALLGQALGHHRAGDLDGAERAYRAMLAADRANPDALHLLGVLHHQRGQDGEAVRLIGQAIARRSGMAEQHANLGLALHALGRLGEAEAEYRRALALREAYPQAHNSLGSALQEQDRLDDAAAHYRRAIDLDAGYAEAWANLGTLLRARDDHAQAETALRHALRLDPGHATALTNLGVVLKETGRIGEAEAAHREALRLAPGDAETMVNLALLREAQGRGEEAETLYRQALALSPGFALARWNLALRMLGQGRLAEGWQEYGARFASRRVSAGRSFTLPPWDGAAGGAAGGRLLVWREQGLGDELMFGTVLPDLAAAIGPGNLVVEVDARLTGLIGRALPGVTVRAQTADPTDADAHLPMGSLPRLLRPALSAFPDRRSWLAPDPARLAEWRDRLAALGPGLRVGICWGSQNMLGERKASYTTLAGWAPLLTLPGLIPVTLQYDGREAEIAAVEAQLGVRIHRWPDTDLKNDLDGVAALIAGLDLVVTVASSVGEIAGALGVPVWRFGPAGDWTALGSGVRPWFPSMRLWSARPGEGLTEVLVRMAAELRRLAPALPIAGWLAEAQDLHGSGRWPEAEKAYQRILDQGGDVPAALEGYGLLGHQAGRPDIAVTLLTRAIAVEPSAGRHKCRALAHQEMGAMAEAEADWQAAASLDPEDVEALGNLGALRLTRGAAVEAAEATDAALRLAPFHAGLWANAGLARQALGGDGVPAFRRALALDPAVAEAWTALSAEALRDAARAAGAERAAERALRLRPGDPSAAGNLGLAALALDRPAEAAAHLRLALQGRPGDLGTIGNLALALERAGDGTAAGLAWWRVILLAPGIGAGWAGLADLRQRQGRLDAALKGWGRALALEPGRAEWRYNLGNALHAAGRPEQADAAYRQAAEDDPSLTLAAFNRGYAALARGDLGTGWTGLEARFAAGQALPDRRFRIPAWDGGDLAGKTVLVWREQGVGDELMYSACYADLIARAEQVGGRVILECEPRLAALFARSFPQARVRAATADPVDADCHVPAGSLPLRLDWGLKDFPARGGWLRADEAAVARWRGWLGGLDESGSDCPLPDPPPSAAEGGEGRGRGRPLQHCNPALTVGLCWRSGLRNALRDANYAPLADWAPILTLPGLRLINLQYDDCDAELAEAEKRFGIVVHRPPLDLRNDLDGAAALTAALDLVVSAGTSVAEMAGALGSPVWRIGPAGDWTALGTGCRPWYPSMRLFCPKPGETLGGALGAAGRALNALRTREPRRS</sequence>
<reference evidence="3 4" key="1">
    <citation type="submission" date="2018-06" db="EMBL/GenBank/DDBJ databases">
        <title>Complete genome sequencing of Azospirillum sp. M2T2B2.</title>
        <authorList>
            <person name="Heo J."/>
            <person name="Kim S.-J."/>
            <person name="Kwon S.-W."/>
            <person name="Anandham R."/>
        </authorList>
    </citation>
    <scope>NUCLEOTIDE SEQUENCE [LARGE SCALE GENOMIC DNA]</scope>
    <source>
        <strain evidence="3 4">M2T2B2</strain>
        <plasmid evidence="3 4">unnamed3</plasmid>
    </source>
</reference>
<geneLocation type="plasmid" evidence="3 4">
    <name>unnamed3</name>
</geneLocation>
<feature type="region of interest" description="Disordered" evidence="2">
    <location>
        <begin position="1068"/>
        <end position="1093"/>
    </location>
</feature>
<dbReference type="Gene3D" id="3.40.50.2000">
    <property type="entry name" value="Glycogen Phosphorylase B"/>
    <property type="match status" value="1"/>
</dbReference>
<dbReference type="PROSITE" id="PS50005">
    <property type="entry name" value="TPR"/>
    <property type="match status" value="6"/>
</dbReference>
<dbReference type="EMBL" id="CP029833">
    <property type="protein sequence ID" value="AWU97181.1"/>
    <property type="molecule type" value="Genomic_DNA"/>
</dbReference>
<accession>A0A2U9SDT4</accession>
<dbReference type="PANTHER" id="PTHR44809:SF1">
    <property type="entry name" value="PROTEIN O-MANNOSYL-TRANSFERASE TMTC1"/>
    <property type="match status" value="1"/>
</dbReference>
<dbReference type="Pfam" id="PF13424">
    <property type="entry name" value="TPR_12"/>
    <property type="match status" value="1"/>
</dbReference>
<evidence type="ECO:0000256" key="1">
    <source>
        <dbReference type="PROSITE-ProRule" id="PRU00339"/>
    </source>
</evidence>
<dbReference type="OrthoDB" id="4961906at2"/>
<name>A0A2U9SDT4_9PROT</name>
<feature type="repeat" description="TPR" evidence="1">
    <location>
        <begin position="77"/>
        <end position="110"/>
    </location>
</feature>
<feature type="repeat" description="TPR" evidence="1">
    <location>
        <begin position="871"/>
        <end position="904"/>
    </location>
</feature>
<evidence type="ECO:0000313" key="3">
    <source>
        <dbReference type="EMBL" id="AWU97181.1"/>
    </source>
</evidence>
<feature type="repeat" description="TPR" evidence="1">
    <location>
        <begin position="213"/>
        <end position="246"/>
    </location>
</feature>
<dbReference type="SUPFAM" id="SSF48452">
    <property type="entry name" value="TPR-like"/>
    <property type="match status" value="3"/>
</dbReference>
<gene>
    <name evidence="3" type="ORF">DM194_23085</name>
</gene>
<dbReference type="Proteomes" id="UP000249605">
    <property type="component" value="Plasmid unnamed3"/>
</dbReference>
<feature type="repeat" description="TPR" evidence="1">
    <location>
        <begin position="179"/>
        <end position="212"/>
    </location>
</feature>
<evidence type="ECO:0000256" key="2">
    <source>
        <dbReference type="SAM" id="MobiDB-lite"/>
    </source>
</evidence>
<dbReference type="Pfam" id="PF13176">
    <property type="entry name" value="TPR_7"/>
    <property type="match status" value="1"/>
</dbReference>
<keyword evidence="3" id="KW-0614">Plasmid</keyword>